<comment type="caution">
    <text evidence="1">The sequence shown here is derived from an EMBL/GenBank/DDBJ whole genome shotgun (WGS) entry which is preliminary data.</text>
</comment>
<name>A0A0J1EP59_RHOIS</name>
<gene>
    <name evidence="1" type="ORF">RISK_000352</name>
</gene>
<organism evidence="1 2">
    <name type="scientific">Rhodopirellula islandica</name>
    <dbReference type="NCBI Taxonomy" id="595434"/>
    <lineage>
        <taxon>Bacteria</taxon>
        <taxon>Pseudomonadati</taxon>
        <taxon>Planctomycetota</taxon>
        <taxon>Planctomycetia</taxon>
        <taxon>Pirellulales</taxon>
        <taxon>Pirellulaceae</taxon>
        <taxon>Rhodopirellula</taxon>
    </lineage>
</organism>
<accession>A0A0J1EP59</accession>
<protein>
    <submittedName>
        <fullName evidence="1">Uncharacterized protein</fullName>
    </submittedName>
</protein>
<dbReference type="AlphaFoldDB" id="A0A0J1EP59"/>
<dbReference type="EMBL" id="LECT01000006">
    <property type="protein sequence ID" value="KLU07274.1"/>
    <property type="molecule type" value="Genomic_DNA"/>
</dbReference>
<reference evidence="1" key="1">
    <citation type="submission" date="2015-05" db="EMBL/GenBank/DDBJ databases">
        <title>Permanent draft genome of Rhodopirellula islandicus K833.</title>
        <authorList>
            <person name="Kizina J."/>
            <person name="Richter M."/>
            <person name="Glockner F.O."/>
            <person name="Harder J."/>
        </authorList>
    </citation>
    <scope>NUCLEOTIDE SEQUENCE [LARGE SCALE GENOMIC DNA]</scope>
    <source>
        <strain evidence="1">K833</strain>
    </source>
</reference>
<dbReference type="PATRIC" id="fig|595434.4.peg.337"/>
<proteinExistence type="predicted"/>
<dbReference type="STRING" id="595434.RISK_000352"/>
<evidence type="ECO:0000313" key="1">
    <source>
        <dbReference type="EMBL" id="KLU07274.1"/>
    </source>
</evidence>
<sequence>MVGSMARNYIETFHNVALAGRLLFGRCRIVLRQSRQLLMRA</sequence>
<dbReference type="Proteomes" id="UP000036367">
    <property type="component" value="Unassembled WGS sequence"/>
</dbReference>
<evidence type="ECO:0000313" key="2">
    <source>
        <dbReference type="Proteomes" id="UP000036367"/>
    </source>
</evidence>
<keyword evidence="2" id="KW-1185">Reference proteome</keyword>